<dbReference type="Pfam" id="PF12872">
    <property type="entry name" value="OST-HTH"/>
    <property type="match status" value="1"/>
</dbReference>
<dbReference type="Gene3D" id="3.40.50.1010">
    <property type="entry name" value="5'-nuclease"/>
    <property type="match status" value="1"/>
</dbReference>
<proteinExistence type="predicted"/>
<comment type="caution">
    <text evidence="2">The sequence shown here is derived from an EMBL/GenBank/DDBJ whole genome shotgun (WGS) entry which is preliminary data.</text>
</comment>
<accession>A0A934WV59</accession>
<dbReference type="Gene3D" id="3.30.420.610">
    <property type="entry name" value="LOTUS domain-like"/>
    <property type="match status" value="1"/>
</dbReference>
<gene>
    <name evidence="2" type="ORF">JKA74_01045</name>
</gene>
<keyword evidence="3" id="KW-1185">Reference proteome</keyword>
<dbReference type="Pfam" id="PF01936">
    <property type="entry name" value="NYN"/>
    <property type="match status" value="1"/>
</dbReference>
<dbReference type="EMBL" id="JAEQBW010000001">
    <property type="protein sequence ID" value="MBK6263603.1"/>
    <property type="molecule type" value="Genomic_DNA"/>
</dbReference>
<dbReference type="PANTHER" id="PTHR35811:SF1">
    <property type="entry name" value="HTH OST-TYPE DOMAIN-CONTAINING PROTEIN"/>
    <property type="match status" value="1"/>
</dbReference>
<dbReference type="CDD" id="cd11297">
    <property type="entry name" value="PIN_LabA-like_N_1"/>
    <property type="match status" value="1"/>
</dbReference>
<protein>
    <submittedName>
        <fullName evidence="2">NYN domain-containing protein</fullName>
    </submittedName>
</protein>
<dbReference type="InterPro" id="IPR025605">
    <property type="entry name" value="OST-HTH/LOTUS_dom"/>
</dbReference>
<dbReference type="InterPro" id="IPR021139">
    <property type="entry name" value="NYN"/>
</dbReference>
<dbReference type="GO" id="GO:0004540">
    <property type="term" value="F:RNA nuclease activity"/>
    <property type="evidence" value="ECO:0007669"/>
    <property type="project" value="InterPro"/>
</dbReference>
<dbReference type="PROSITE" id="PS51644">
    <property type="entry name" value="HTH_OST"/>
    <property type="match status" value="1"/>
</dbReference>
<dbReference type="AlphaFoldDB" id="A0A934WV59"/>
<name>A0A934WV59_9BACT</name>
<dbReference type="CDD" id="cd10146">
    <property type="entry name" value="LabA_like_C"/>
    <property type="match status" value="1"/>
</dbReference>
<reference evidence="2" key="1">
    <citation type="submission" date="2021-01" db="EMBL/GenBank/DDBJ databases">
        <title>Marivirga aurantiaca sp. nov., isolated from intertidal surface sediments.</title>
        <authorList>
            <person name="Zhang M."/>
        </authorList>
    </citation>
    <scope>NUCLEOTIDE SEQUENCE</scope>
    <source>
        <strain evidence="2">S37H4</strain>
    </source>
</reference>
<sequence length="251" mass="27983">MSEKKDLRLAVLIDADNIPYSNIKGMLDEISKLGVPSIKRIYGDWTKPTVAGWKPALLLHAITPIQQYSYTTGKNATDSAMIIDAMDILHSEKVDGFCLVSSDSDFTRLATRLRESGMLVIGIGEKKTPNPFIVACDKFIYIEIIGPKKSTKNVSKTSVPSPEAENQVDPIDNSFIQLLKSSVEDLADDDGWAFLAEVGGLIIKKKPDFDPRNYGFSKLTPLIKSLKKHFEVDERESGKTHIKHIYVKIKE</sequence>
<organism evidence="2 3">
    <name type="scientific">Marivirga aurantiaca</name>
    <dbReference type="NCBI Taxonomy" id="2802615"/>
    <lineage>
        <taxon>Bacteria</taxon>
        <taxon>Pseudomonadati</taxon>
        <taxon>Bacteroidota</taxon>
        <taxon>Cytophagia</taxon>
        <taxon>Cytophagales</taxon>
        <taxon>Marivirgaceae</taxon>
        <taxon>Marivirga</taxon>
    </lineage>
</organism>
<feature type="domain" description="HTH OST-type" evidence="1">
    <location>
        <begin position="171"/>
        <end position="246"/>
    </location>
</feature>
<evidence type="ECO:0000259" key="1">
    <source>
        <dbReference type="PROSITE" id="PS51644"/>
    </source>
</evidence>
<dbReference type="Proteomes" id="UP000611723">
    <property type="component" value="Unassembled WGS sequence"/>
</dbReference>
<evidence type="ECO:0000313" key="3">
    <source>
        <dbReference type="Proteomes" id="UP000611723"/>
    </source>
</evidence>
<dbReference type="RefSeq" id="WP_201429293.1">
    <property type="nucleotide sequence ID" value="NZ_JAEQBW010000001.1"/>
</dbReference>
<dbReference type="InterPro" id="IPR041966">
    <property type="entry name" value="LOTUS-like"/>
</dbReference>
<evidence type="ECO:0000313" key="2">
    <source>
        <dbReference type="EMBL" id="MBK6263603.1"/>
    </source>
</evidence>
<dbReference type="PANTHER" id="PTHR35811">
    <property type="entry name" value="SLR1870 PROTEIN"/>
    <property type="match status" value="1"/>
</dbReference>